<comment type="caution">
    <text evidence="1">The sequence shown here is derived from an EMBL/GenBank/DDBJ whole genome shotgun (WGS) entry which is preliminary data.</text>
</comment>
<reference evidence="1 2" key="1">
    <citation type="journal article" date="2018" name="Front. Plant Sci.">
        <title>Red Clover (Trifolium pratense) and Zigzag Clover (T. medium) - A Picture of Genomic Similarities and Differences.</title>
        <authorList>
            <person name="Dluhosova J."/>
            <person name="Istvanek J."/>
            <person name="Nedelnik J."/>
            <person name="Repkova J."/>
        </authorList>
    </citation>
    <scope>NUCLEOTIDE SEQUENCE [LARGE SCALE GENOMIC DNA]</scope>
    <source>
        <strain evidence="2">cv. 10/8</strain>
        <tissue evidence="1">Leaf</tissue>
    </source>
</reference>
<evidence type="ECO:0000313" key="1">
    <source>
        <dbReference type="EMBL" id="MCI58169.1"/>
    </source>
</evidence>
<proteinExistence type="predicted"/>
<feature type="non-terminal residue" evidence="1">
    <location>
        <position position="45"/>
    </location>
</feature>
<keyword evidence="2" id="KW-1185">Reference proteome</keyword>
<protein>
    <submittedName>
        <fullName evidence="1">Uncharacterized protein</fullName>
    </submittedName>
</protein>
<organism evidence="1 2">
    <name type="scientific">Trifolium medium</name>
    <dbReference type="NCBI Taxonomy" id="97028"/>
    <lineage>
        <taxon>Eukaryota</taxon>
        <taxon>Viridiplantae</taxon>
        <taxon>Streptophyta</taxon>
        <taxon>Embryophyta</taxon>
        <taxon>Tracheophyta</taxon>
        <taxon>Spermatophyta</taxon>
        <taxon>Magnoliopsida</taxon>
        <taxon>eudicotyledons</taxon>
        <taxon>Gunneridae</taxon>
        <taxon>Pentapetalae</taxon>
        <taxon>rosids</taxon>
        <taxon>fabids</taxon>
        <taxon>Fabales</taxon>
        <taxon>Fabaceae</taxon>
        <taxon>Papilionoideae</taxon>
        <taxon>50 kb inversion clade</taxon>
        <taxon>NPAAA clade</taxon>
        <taxon>Hologalegina</taxon>
        <taxon>IRL clade</taxon>
        <taxon>Trifolieae</taxon>
        <taxon>Trifolium</taxon>
    </lineage>
</organism>
<name>A0A392TAN9_9FABA</name>
<dbReference type="EMBL" id="LXQA010541641">
    <property type="protein sequence ID" value="MCI58169.1"/>
    <property type="molecule type" value="Genomic_DNA"/>
</dbReference>
<sequence length="45" mass="5343">MEEEIDTMDKAITIEEELIAGYACPKFILSSREERRICKPWRRGK</sequence>
<accession>A0A392TAN9</accession>
<dbReference type="AlphaFoldDB" id="A0A392TAN9"/>
<evidence type="ECO:0000313" key="2">
    <source>
        <dbReference type="Proteomes" id="UP000265520"/>
    </source>
</evidence>
<dbReference type="Proteomes" id="UP000265520">
    <property type="component" value="Unassembled WGS sequence"/>
</dbReference>